<evidence type="ECO:0000256" key="4">
    <source>
        <dbReference type="ARBA" id="ARBA00022475"/>
    </source>
</evidence>
<keyword evidence="7 8" id="KW-0472">Membrane</keyword>
<dbReference type="PANTHER" id="PTHR32063">
    <property type="match status" value="1"/>
</dbReference>
<dbReference type="InterPro" id="IPR001036">
    <property type="entry name" value="Acrflvin-R"/>
</dbReference>
<reference evidence="9 10" key="1">
    <citation type="submission" date="2019-05" db="EMBL/GenBank/DDBJ databases">
        <authorList>
            <consortium name="Science for Life Laboratories"/>
        </authorList>
    </citation>
    <scope>NUCLEOTIDE SEQUENCE [LARGE SCALE GENOMIC DNA]</scope>
    <source>
        <strain evidence="9">Soil9</strain>
    </source>
</reference>
<feature type="transmembrane region" description="Helical" evidence="8">
    <location>
        <begin position="476"/>
        <end position="502"/>
    </location>
</feature>
<evidence type="ECO:0000256" key="6">
    <source>
        <dbReference type="ARBA" id="ARBA00022989"/>
    </source>
</evidence>
<accession>A0A6P2DA67</accession>
<evidence type="ECO:0000256" key="1">
    <source>
        <dbReference type="ARBA" id="ARBA00004651"/>
    </source>
</evidence>
<protein>
    <submittedName>
        <fullName evidence="9">Uncharacterized protein</fullName>
    </submittedName>
</protein>
<gene>
    <name evidence="9" type="ORF">SOIL9_12920</name>
</gene>
<dbReference type="Gene3D" id="3.30.2090.10">
    <property type="entry name" value="Multidrug efflux transporter AcrB TolC docking domain, DN and DC subdomains"/>
    <property type="match status" value="2"/>
</dbReference>
<feature type="transmembrane region" description="Helical" evidence="8">
    <location>
        <begin position="964"/>
        <end position="984"/>
    </location>
</feature>
<keyword evidence="3" id="KW-0813">Transport</keyword>
<dbReference type="Proteomes" id="UP000464178">
    <property type="component" value="Chromosome"/>
</dbReference>
<feature type="transmembrane region" description="Helical" evidence="8">
    <location>
        <begin position="343"/>
        <end position="360"/>
    </location>
</feature>
<evidence type="ECO:0000256" key="3">
    <source>
        <dbReference type="ARBA" id="ARBA00022448"/>
    </source>
</evidence>
<dbReference type="EMBL" id="LR593886">
    <property type="protein sequence ID" value="VTR96422.1"/>
    <property type="molecule type" value="Genomic_DNA"/>
</dbReference>
<evidence type="ECO:0000313" key="9">
    <source>
        <dbReference type="EMBL" id="VTR96422.1"/>
    </source>
</evidence>
<proteinExistence type="inferred from homology"/>
<feature type="transmembrane region" description="Helical" evidence="8">
    <location>
        <begin position="996"/>
        <end position="1019"/>
    </location>
</feature>
<keyword evidence="10" id="KW-1185">Reference proteome</keyword>
<dbReference type="SUPFAM" id="SSF82866">
    <property type="entry name" value="Multidrug efflux transporter AcrB transmembrane domain"/>
    <property type="match status" value="2"/>
</dbReference>
<evidence type="ECO:0000313" key="10">
    <source>
        <dbReference type="Proteomes" id="UP000464178"/>
    </source>
</evidence>
<dbReference type="Gene3D" id="1.20.1640.10">
    <property type="entry name" value="Multidrug efflux transporter AcrB transmembrane domain"/>
    <property type="match status" value="2"/>
</dbReference>
<dbReference type="InterPro" id="IPR004763">
    <property type="entry name" value="CusA-like"/>
</dbReference>
<sequence>MFVRVIDFAIANRFLVILGTFLLLAAGVYAAGRLPVDAVPDVTNVQVQVMTTAPALGPLEVEQAVTIPVETSMSGLPRVEEIRSVSQFGLSVVTVVFEEGTDIYWARQQVNERLTEAREKIPPGVPAPKPGPIATGLGEIYQFEVRNKPGYAHSLMRLREILDWQIAPQLRGVPGVTEVNTNGGQSRAYQVRPDPEKLRAYNISLEKLFTALQQNNTNEGGGYLLLRSQEQRIVRGEGLIRSLDDVRNVVLDARGDGTPVYVHQVADVQFAPVLRQGATTRDGTGETVVGIVMLLAGENSREVVRASKEKMEHIKKTLPEGVEIDVVYDRTELVERTVHTLKTNLLEGGVLVAIVLLVLLGSLRAGLIVALAVPLAMAGAFVGMWAAGLSGNLMSLGAIDFGLIVDGSVVLIENVVRRVAEHRHHNRDERAPIEVIRAACGEVARPVVFGVGIILLVYLPILSLRGVEGKMFRPMALTVIFALLTSLALALVLMPVLASIFLRSVSEHEPLLVRWAKAVYQPLLHLAVRFPRTVLATSAGVFALSAWTALHMGAVFIPKLDEGSVAIQATRLPSASLETSVEMTTRIEKCLREMPEVESVISKSGRPEIANDPMTINLTDVIVALKPRDSWRFASKEELVKAMEEKLESEVPGQVYAFSQPIELRVAELIAGVKSDVGISVYGDDLETLRATAEKVAATVSKVPGAADVAVEQTGGLPYLRVILRRDAIARHGINVRAVLDTVAVMGGREVGEVFEGQRRFPLQVRFPESVREDLDRLKRVTVPDTQGRPIPLEHLAELKFDDGPAQISRDAIRRRAVISCNVRGRDLAGFVAEAQKTVDEKVKLPTGYSVAWGGQFKNLQEATRRLSVAVPVALLLIFVLLHSTFNSTKLAALIFLNVPLAASGGVFALWVRGMDLSISAGVGFIALFGVAVLNGVVLVTYVVELRKSGQDAHEAAFGGAMMRVRPVLMTALVAMLGFIPMAFSSGSGAEVQKPLATVVIGGLVTSTLLTLFVIPAVYRWFDPETGSPRAGALHLVVRILSTLSRY</sequence>
<dbReference type="AlphaFoldDB" id="A0A6P2DA67"/>
<dbReference type="Pfam" id="PF00873">
    <property type="entry name" value="ACR_tran"/>
    <property type="match status" value="1"/>
</dbReference>
<evidence type="ECO:0000256" key="5">
    <source>
        <dbReference type="ARBA" id="ARBA00022692"/>
    </source>
</evidence>
<feature type="transmembrane region" description="Helical" evidence="8">
    <location>
        <begin position="534"/>
        <end position="557"/>
    </location>
</feature>
<organism evidence="9 10">
    <name type="scientific">Gemmata massiliana</name>
    <dbReference type="NCBI Taxonomy" id="1210884"/>
    <lineage>
        <taxon>Bacteria</taxon>
        <taxon>Pseudomonadati</taxon>
        <taxon>Planctomycetota</taxon>
        <taxon>Planctomycetia</taxon>
        <taxon>Gemmatales</taxon>
        <taxon>Gemmataceae</taxon>
        <taxon>Gemmata</taxon>
    </lineage>
</organism>
<comment type="similarity">
    <text evidence="2">Belongs to the resistance-nodulation-cell division (RND) (TC 2.A.6) family.</text>
</comment>
<dbReference type="PANTHER" id="PTHR32063:SF24">
    <property type="entry name" value="CATION EFFLUX SYSTEM (ACRB_ACRD_ACRF FAMILY)"/>
    <property type="match status" value="1"/>
</dbReference>
<comment type="subcellular location">
    <subcellularLocation>
        <location evidence="1">Cell membrane</location>
        <topology evidence="1">Multi-pass membrane protein</topology>
    </subcellularLocation>
</comment>
<dbReference type="GO" id="GO:0042910">
    <property type="term" value="F:xenobiotic transmembrane transporter activity"/>
    <property type="evidence" value="ECO:0007669"/>
    <property type="project" value="TreeGrafter"/>
</dbReference>
<keyword evidence="5 8" id="KW-0812">Transmembrane</keyword>
<dbReference type="KEGG" id="gms:SOIL9_12920"/>
<dbReference type="Gene3D" id="3.30.70.1440">
    <property type="entry name" value="Multidrug efflux transporter AcrB pore domain"/>
    <property type="match status" value="1"/>
</dbReference>
<dbReference type="Gene3D" id="3.30.70.1430">
    <property type="entry name" value="Multidrug efflux transporter AcrB pore domain"/>
    <property type="match status" value="2"/>
</dbReference>
<dbReference type="SUPFAM" id="SSF82714">
    <property type="entry name" value="Multidrug efflux transporter AcrB TolC docking domain, DN and DC subdomains"/>
    <property type="match status" value="2"/>
</dbReference>
<dbReference type="InterPro" id="IPR027463">
    <property type="entry name" value="AcrB_DN_DC_subdom"/>
</dbReference>
<dbReference type="SUPFAM" id="SSF82693">
    <property type="entry name" value="Multidrug efflux transporter AcrB pore domain, PN1, PN2, PC1 and PC2 subdomains"/>
    <property type="match status" value="3"/>
</dbReference>
<evidence type="ECO:0000256" key="2">
    <source>
        <dbReference type="ARBA" id="ARBA00010942"/>
    </source>
</evidence>
<evidence type="ECO:0000256" key="7">
    <source>
        <dbReference type="ARBA" id="ARBA00023136"/>
    </source>
</evidence>
<feature type="transmembrane region" description="Helical" evidence="8">
    <location>
        <begin position="892"/>
        <end position="912"/>
    </location>
</feature>
<dbReference type="Gene3D" id="3.30.70.1320">
    <property type="entry name" value="Multidrug efflux transporter AcrB pore domain like"/>
    <property type="match status" value="1"/>
</dbReference>
<evidence type="ECO:0000256" key="8">
    <source>
        <dbReference type="SAM" id="Phobius"/>
    </source>
</evidence>
<keyword evidence="6 8" id="KW-1133">Transmembrane helix</keyword>
<dbReference type="GO" id="GO:0008324">
    <property type="term" value="F:monoatomic cation transmembrane transporter activity"/>
    <property type="evidence" value="ECO:0007669"/>
    <property type="project" value="InterPro"/>
</dbReference>
<name>A0A6P2DA67_9BACT</name>
<dbReference type="GO" id="GO:0005886">
    <property type="term" value="C:plasma membrane"/>
    <property type="evidence" value="ECO:0007669"/>
    <property type="project" value="UniProtKB-SubCell"/>
</dbReference>
<keyword evidence="4" id="KW-1003">Cell membrane</keyword>
<dbReference type="RefSeq" id="WP_162670711.1">
    <property type="nucleotide sequence ID" value="NZ_LR593886.1"/>
</dbReference>
<feature type="transmembrane region" description="Helical" evidence="8">
    <location>
        <begin position="367"/>
        <end position="387"/>
    </location>
</feature>
<feature type="transmembrane region" description="Helical" evidence="8">
    <location>
        <begin position="919"/>
        <end position="944"/>
    </location>
</feature>
<dbReference type="NCBIfam" id="TIGR00914">
    <property type="entry name" value="2A0601"/>
    <property type="match status" value="1"/>
</dbReference>
<feature type="transmembrane region" description="Helical" evidence="8">
    <location>
        <begin position="447"/>
        <end position="464"/>
    </location>
</feature>
<feature type="transmembrane region" description="Helical" evidence="8">
    <location>
        <begin position="867"/>
        <end position="886"/>
    </location>
</feature>
<dbReference type="PRINTS" id="PR00702">
    <property type="entry name" value="ACRIFLAVINRP"/>
</dbReference>